<proteinExistence type="predicted"/>
<dbReference type="PANTHER" id="PTHR36433">
    <property type="entry name" value="HYPOTHETICAL CYTOSOLIC PROTEIN"/>
    <property type="match status" value="1"/>
</dbReference>
<gene>
    <name evidence="2" type="primary">ORF_o7</name>
</gene>
<dbReference type="SUPFAM" id="SSF159121">
    <property type="entry name" value="BC4932-like"/>
    <property type="match status" value="1"/>
</dbReference>
<organism evidence="2">
    <name type="scientific">Staphylococcus saprophyticus</name>
    <dbReference type="NCBI Taxonomy" id="29385"/>
    <lineage>
        <taxon>Bacteria</taxon>
        <taxon>Bacillati</taxon>
        <taxon>Bacillota</taxon>
        <taxon>Bacilli</taxon>
        <taxon>Bacillales</taxon>
        <taxon>Staphylococcaceae</taxon>
        <taxon>Staphylococcus</taxon>
    </lineage>
</organism>
<dbReference type="Pfam" id="PF06486">
    <property type="entry name" value="DUF1093"/>
    <property type="match status" value="1"/>
</dbReference>
<sequence length="145" mass="16676">MNFRGVSIMTRSKKFIIMITTVIVIIAFIFLALFAWKIYAERNYHNTNIPEAAQFNPLIRELDYYVQVSDPLKKNGKNQIGAYTYMTDGFDKDGVAHTVTFNGMKKLKKGAYLKVSLFLGEAKSYNEVSKDKVPHKPLKKLEMQQ</sequence>
<name>A0A1L7RPV5_STASA</name>
<keyword evidence="1" id="KW-0472">Membrane</keyword>
<keyword evidence="1" id="KW-0812">Transmembrane</keyword>
<dbReference type="PANTHER" id="PTHR36433:SF2">
    <property type="entry name" value="YXEA FAMILY PROTEIN"/>
    <property type="match status" value="1"/>
</dbReference>
<protein>
    <recommendedName>
        <fullName evidence="3">YxeA family protein</fullName>
    </recommendedName>
</protein>
<accession>A0A1L7RPV5</accession>
<reference evidence="2" key="1">
    <citation type="submission" date="2015-01" db="EMBL/GenBank/DDBJ databases">
        <title>Novel erm(44)-related macrolide-lincosamide-streptogramin B resistance gene in Staphylococcus saprophyticus.</title>
        <authorList>
            <person name="Wendlandt S."/>
            <person name="Hess S."/>
            <person name="Li J."/>
            <person name="Kadlec K."/>
            <person name="Wang Y."/>
            <person name="Fessler A.T."/>
            <person name="Schwarz S."/>
            <person name="Gallert C."/>
        </authorList>
    </citation>
    <scope>NUCLEOTIDE SEQUENCE</scope>
    <source>
        <strain evidence="2">Ab-7</strain>
    </source>
</reference>
<evidence type="ECO:0008006" key="3">
    <source>
        <dbReference type="Google" id="ProtNLM"/>
    </source>
</evidence>
<dbReference type="AlphaFoldDB" id="A0A1L7RPV5"/>
<dbReference type="Gene3D" id="2.40.50.480">
    <property type="match status" value="1"/>
</dbReference>
<dbReference type="NCBIfam" id="TIGR01655">
    <property type="entry name" value="yxeA_fam"/>
    <property type="match status" value="1"/>
</dbReference>
<feature type="transmembrane region" description="Helical" evidence="1">
    <location>
        <begin position="15"/>
        <end position="36"/>
    </location>
</feature>
<dbReference type="InterPro" id="IPR006542">
    <property type="entry name" value="DUF1093"/>
</dbReference>
<dbReference type="EMBL" id="LN795824">
    <property type="protein sequence ID" value="CEO43709.1"/>
    <property type="molecule type" value="Genomic_DNA"/>
</dbReference>
<dbReference type="InterPro" id="IPR036166">
    <property type="entry name" value="YxeA-like_sf"/>
</dbReference>
<evidence type="ECO:0000313" key="2">
    <source>
        <dbReference type="EMBL" id="CEO43709.1"/>
    </source>
</evidence>
<evidence type="ECO:0000256" key="1">
    <source>
        <dbReference type="SAM" id="Phobius"/>
    </source>
</evidence>
<keyword evidence="1" id="KW-1133">Transmembrane helix</keyword>